<reference evidence="10 11" key="1">
    <citation type="submission" date="2018-05" db="EMBL/GenBank/DDBJ databases">
        <title>Reference genomes for bee gut microbiota database.</title>
        <authorList>
            <person name="Ellegaard K.M."/>
        </authorList>
    </citation>
    <scope>NUCLEOTIDE SEQUENCE [LARGE SCALE GENOMIC DNA]</scope>
    <source>
        <strain evidence="10 11">ESL0284</strain>
    </source>
</reference>
<dbReference type="InterPro" id="IPR011527">
    <property type="entry name" value="ABC1_TM_dom"/>
</dbReference>
<dbReference type="InterPro" id="IPR014223">
    <property type="entry name" value="ABC_CydC/D"/>
</dbReference>
<evidence type="ECO:0000256" key="7">
    <source>
        <dbReference type="SAM" id="Phobius"/>
    </source>
</evidence>
<feature type="transmembrane region" description="Helical" evidence="7">
    <location>
        <begin position="251"/>
        <end position="271"/>
    </location>
</feature>
<dbReference type="GO" id="GO:0034775">
    <property type="term" value="P:glutathione transmembrane transport"/>
    <property type="evidence" value="ECO:0007669"/>
    <property type="project" value="InterPro"/>
</dbReference>
<feature type="transmembrane region" description="Helical" evidence="7">
    <location>
        <begin position="283"/>
        <end position="301"/>
    </location>
</feature>
<feature type="domain" description="ABC transporter" evidence="8">
    <location>
        <begin position="345"/>
        <end position="561"/>
    </location>
</feature>
<feature type="domain" description="ABC transmembrane type-1" evidence="9">
    <location>
        <begin position="32"/>
        <end position="273"/>
    </location>
</feature>
<proteinExistence type="predicted"/>
<dbReference type="Gene3D" id="3.40.50.300">
    <property type="entry name" value="P-loop containing nucleotide triphosphate hydrolases"/>
    <property type="match status" value="1"/>
</dbReference>
<keyword evidence="11" id="KW-1185">Reference proteome</keyword>
<feature type="transmembrane region" description="Helical" evidence="7">
    <location>
        <begin position="58"/>
        <end position="82"/>
    </location>
</feature>
<dbReference type="GO" id="GO:0016887">
    <property type="term" value="F:ATP hydrolysis activity"/>
    <property type="evidence" value="ECO:0007669"/>
    <property type="project" value="InterPro"/>
</dbReference>
<keyword evidence="6 7" id="KW-0472">Membrane</keyword>
<comment type="subcellular location">
    <subcellularLocation>
        <location evidence="1">Cell membrane</location>
        <topology evidence="1">Multi-pass membrane protein</topology>
    </subcellularLocation>
</comment>
<dbReference type="GO" id="GO:0005886">
    <property type="term" value="C:plasma membrane"/>
    <property type="evidence" value="ECO:0007669"/>
    <property type="project" value="UniProtKB-SubCell"/>
</dbReference>
<dbReference type="GO" id="GO:0140359">
    <property type="term" value="F:ABC-type transporter activity"/>
    <property type="evidence" value="ECO:0007669"/>
    <property type="project" value="InterPro"/>
</dbReference>
<organism evidence="10 11">
    <name type="scientific">Commensalibacter melissae</name>
    <dbReference type="NCBI Taxonomy" id="2070537"/>
    <lineage>
        <taxon>Bacteria</taxon>
        <taxon>Pseudomonadati</taxon>
        <taxon>Pseudomonadota</taxon>
        <taxon>Alphaproteobacteria</taxon>
        <taxon>Acetobacterales</taxon>
        <taxon>Acetobacteraceae</taxon>
    </lineage>
</organism>
<evidence type="ECO:0000256" key="3">
    <source>
        <dbReference type="ARBA" id="ARBA00022741"/>
    </source>
</evidence>
<dbReference type="Pfam" id="PF00005">
    <property type="entry name" value="ABC_tran"/>
    <property type="match status" value="1"/>
</dbReference>
<gene>
    <name evidence="10" type="primary">cydC</name>
    <name evidence="10" type="ORF">DK869_00835</name>
</gene>
<dbReference type="GO" id="GO:0034040">
    <property type="term" value="F:ATPase-coupled lipid transmembrane transporter activity"/>
    <property type="evidence" value="ECO:0007669"/>
    <property type="project" value="TreeGrafter"/>
</dbReference>
<feature type="transmembrane region" description="Helical" evidence="7">
    <location>
        <begin position="168"/>
        <end position="191"/>
    </location>
</feature>
<dbReference type="Gene3D" id="1.20.1560.10">
    <property type="entry name" value="ABC transporter type 1, transmembrane domain"/>
    <property type="match status" value="1"/>
</dbReference>
<dbReference type="InterPro" id="IPR039421">
    <property type="entry name" value="Type_1_exporter"/>
</dbReference>
<dbReference type="PANTHER" id="PTHR24221">
    <property type="entry name" value="ATP-BINDING CASSETTE SUB-FAMILY B"/>
    <property type="match status" value="1"/>
</dbReference>
<keyword evidence="2 7" id="KW-0812">Transmembrane</keyword>
<evidence type="ECO:0000256" key="5">
    <source>
        <dbReference type="ARBA" id="ARBA00022989"/>
    </source>
</evidence>
<dbReference type="SMART" id="SM00382">
    <property type="entry name" value="AAA"/>
    <property type="match status" value="1"/>
</dbReference>
<dbReference type="InterPro" id="IPR027417">
    <property type="entry name" value="P-loop_NTPase"/>
</dbReference>
<feature type="transmembrane region" description="Helical" evidence="7">
    <location>
        <begin position="102"/>
        <end position="120"/>
    </location>
</feature>
<sequence length="561" mass="61778">MQNIQDITRSEKSSVTAAFKTIFSIWYKRLPALLFGIFISLIAVLLGLALMSFAGGKVALTAMGAIITSSLFLKMVGVSRMIMRYVERLFTHNAMFHALADLRIWFFRTLAMGSAAGLGFRHSGDILSRLVSDIETLDGLYLRLILPFFGSILTSFVLFTVIAHYNLALAVSIVICYGISAFLCPFGAGFITRKRGKKLVQGTAQLRITVLDFIHGLREIRAFGAEHRVSILIKKNENELFDQQYIQAREVALIGVIAYFFGQVAVLFVLMSGLNIGFHGLNAFHTVFCLFLTITAFELVVPLSKAGGLAGQIVNAAIRVVNINDNKKVEDNSKSGKVPPETGDIKFRDVSFRWGESQPWLYQNLNLTIAQGKKIAIIGSSGVGKSTLAALLLKVIQPTKGSITLADQNLDWFDNESVRKRIAWLSQNTHLFDDTIRQNLLLGNPDATEEDLWQALSDAAVANVVREMPDGLDTWLGEGGVKVSGGQGRRIALARTLLLKAPILLLDEPTSGLDGDTEKAFFQTLNQITGNRTVILIMHRLTGVENIDEVWRLSNGQLVAE</sequence>
<protein>
    <submittedName>
        <fullName evidence="10">Thiol reductant ABC exporter subunit CydC</fullName>
    </submittedName>
</protein>
<evidence type="ECO:0000256" key="6">
    <source>
        <dbReference type="ARBA" id="ARBA00023136"/>
    </source>
</evidence>
<accession>A0A318MY39</accession>
<dbReference type="PANTHER" id="PTHR24221:SF653">
    <property type="entry name" value="TRANSPORT ATP-BINDING PROTEIN CYDC"/>
    <property type="match status" value="1"/>
</dbReference>
<feature type="transmembrane region" description="Helical" evidence="7">
    <location>
        <begin position="140"/>
        <end position="162"/>
    </location>
</feature>
<dbReference type="GO" id="GO:0005524">
    <property type="term" value="F:ATP binding"/>
    <property type="evidence" value="ECO:0007669"/>
    <property type="project" value="UniProtKB-KW"/>
</dbReference>
<evidence type="ECO:0000313" key="10">
    <source>
        <dbReference type="EMBL" id="PXZ01590.1"/>
    </source>
</evidence>
<evidence type="ECO:0000256" key="1">
    <source>
        <dbReference type="ARBA" id="ARBA00004651"/>
    </source>
</evidence>
<evidence type="ECO:0000313" key="11">
    <source>
        <dbReference type="Proteomes" id="UP000247565"/>
    </source>
</evidence>
<evidence type="ECO:0000259" key="8">
    <source>
        <dbReference type="PROSITE" id="PS50893"/>
    </source>
</evidence>
<dbReference type="Proteomes" id="UP000247565">
    <property type="component" value="Unassembled WGS sequence"/>
</dbReference>
<dbReference type="RefSeq" id="WP_110438109.1">
    <property type="nucleotide sequence ID" value="NZ_CP046393.1"/>
</dbReference>
<dbReference type="GO" id="GO:0045454">
    <property type="term" value="P:cell redox homeostasis"/>
    <property type="evidence" value="ECO:0007669"/>
    <property type="project" value="InterPro"/>
</dbReference>
<dbReference type="SUPFAM" id="SSF90123">
    <property type="entry name" value="ABC transporter transmembrane region"/>
    <property type="match status" value="1"/>
</dbReference>
<evidence type="ECO:0000259" key="9">
    <source>
        <dbReference type="PROSITE" id="PS50929"/>
    </source>
</evidence>
<evidence type="ECO:0000256" key="2">
    <source>
        <dbReference type="ARBA" id="ARBA00022692"/>
    </source>
</evidence>
<evidence type="ECO:0000256" key="4">
    <source>
        <dbReference type="ARBA" id="ARBA00022840"/>
    </source>
</evidence>
<dbReference type="NCBIfam" id="TIGR02868">
    <property type="entry name" value="CydC"/>
    <property type="match status" value="1"/>
</dbReference>
<dbReference type="EMBL" id="QGLT01000001">
    <property type="protein sequence ID" value="PXZ01590.1"/>
    <property type="molecule type" value="Genomic_DNA"/>
</dbReference>
<dbReference type="InterPro" id="IPR036640">
    <property type="entry name" value="ABC1_TM_sf"/>
</dbReference>
<keyword evidence="4" id="KW-0067">ATP-binding</keyword>
<dbReference type="SUPFAM" id="SSF52540">
    <property type="entry name" value="P-loop containing nucleoside triphosphate hydrolases"/>
    <property type="match status" value="1"/>
</dbReference>
<comment type="caution">
    <text evidence="10">The sequence shown here is derived from an EMBL/GenBank/DDBJ whole genome shotgun (WGS) entry which is preliminary data.</text>
</comment>
<dbReference type="InterPro" id="IPR003439">
    <property type="entry name" value="ABC_transporter-like_ATP-bd"/>
</dbReference>
<dbReference type="OrthoDB" id="5288404at2"/>
<name>A0A318MY39_9PROT</name>
<dbReference type="Pfam" id="PF00664">
    <property type="entry name" value="ABC_membrane"/>
    <property type="match status" value="1"/>
</dbReference>
<dbReference type="AlphaFoldDB" id="A0A318MY39"/>
<dbReference type="PROSITE" id="PS50929">
    <property type="entry name" value="ABC_TM1F"/>
    <property type="match status" value="1"/>
</dbReference>
<keyword evidence="3" id="KW-0547">Nucleotide-binding</keyword>
<keyword evidence="5 7" id="KW-1133">Transmembrane helix</keyword>
<dbReference type="InterPro" id="IPR003593">
    <property type="entry name" value="AAA+_ATPase"/>
</dbReference>
<feature type="transmembrane region" description="Helical" evidence="7">
    <location>
        <begin position="32"/>
        <end position="51"/>
    </location>
</feature>
<dbReference type="PROSITE" id="PS50893">
    <property type="entry name" value="ABC_TRANSPORTER_2"/>
    <property type="match status" value="1"/>
</dbReference>